<gene>
    <name evidence="2" type="ORF">RRSL_03529</name>
</gene>
<accession>A0AB33VGM6</accession>
<reference evidence="2 3" key="1">
    <citation type="journal article" date="2006" name="Mol. Plant Microbe Interact.">
        <title>Identification of open reading frames unique to a select agent: Ralstonia solanacearum race 3 biovar 2.</title>
        <authorList>
            <person name="Gabriel D.W."/>
            <person name="Allen C."/>
            <person name="Schell M."/>
            <person name="Denny T.P."/>
            <person name="Greenberg J.T."/>
            <person name="Duan Y.P."/>
            <person name="Flores-Cruz Z."/>
            <person name="Huang Q."/>
            <person name="Clifford J.M."/>
            <person name="Presting G."/>
            <person name="Gonzalez E.T."/>
            <person name="Reddy J."/>
            <person name="Elphinstone J."/>
            <person name="Swanson J."/>
            <person name="Yao J."/>
            <person name="Mulholland V."/>
            <person name="Liu L."/>
            <person name="Farmerie W."/>
            <person name="Patnaikuni M."/>
            <person name="Balogh B."/>
            <person name="Norman D."/>
            <person name="Alvarez A."/>
            <person name="Castillo J.A."/>
            <person name="Jones J."/>
            <person name="Saddler G."/>
            <person name="Walunas T."/>
            <person name="Zhukov A."/>
            <person name="Mikhailova N."/>
        </authorList>
    </citation>
    <scope>NUCLEOTIDE SEQUENCE [LARGE SCALE GENOMIC DNA]</scope>
    <source>
        <strain evidence="2 3">UW551</strain>
    </source>
</reference>
<dbReference type="Proteomes" id="UP000005933">
    <property type="component" value="Unassembled WGS sequence"/>
</dbReference>
<organism evidence="2 3">
    <name type="scientific">Ralstonia solanacearum (strain UW551)</name>
    <dbReference type="NCBI Taxonomy" id="342110"/>
    <lineage>
        <taxon>Bacteria</taxon>
        <taxon>Pseudomonadati</taxon>
        <taxon>Pseudomonadota</taxon>
        <taxon>Betaproteobacteria</taxon>
        <taxon>Burkholderiales</taxon>
        <taxon>Burkholderiaceae</taxon>
        <taxon>Ralstonia</taxon>
        <taxon>Ralstonia solanacearum species complex</taxon>
    </lineage>
</organism>
<feature type="region of interest" description="Disordered" evidence="1">
    <location>
        <begin position="1"/>
        <end position="43"/>
    </location>
</feature>
<protein>
    <submittedName>
        <fullName evidence="2">Uncharacterized protein</fullName>
    </submittedName>
</protein>
<evidence type="ECO:0000313" key="2">
    <source>
        <dbReference type="EMBL" id="EAP73989.1"/>
    </source>
</evidence>
<sequence length="43" mass="4554">MVSAFLCDRSPSPAVRAERRGMAPASPHAGQGVPGRVSRHCNH</sequence>
<proteinExistence type="predicted"/>
<dbReference type="AlphaFoldDB" id="A0AB33VGM6"/>
<comment type="caution">
    <text evidence="2">The sequence shown here is derived from an EMBL/GenBank/DDBJ whole genome shotgun (WGS) entry which is preliminary data.</text>
</comment>
<name>A0AB33VGM6_RALSU</name>
<dbReference type="EMBL" id="AAKL01000008">
    <property type="protein sequence ID" value="EAP73989.1"/>
    <property type="molecule type" value="Genomic_DNA"/>
</dbReference>
<evidence type="ECO:0000313" key="3">
    <source>
        <dbReference type="Proteomes" id="UP000005933"/>
    </source>
</evidence>
<evidence type="ECO:0000256" key="1">
    <source>
        <dbReference type="SAM" id="MobiDB-lite"/>
    </source>
</evidence>